<dbReference type="STRING" id="215243.A0A0D2C7T6"/>
<dbReference type="GO" id="GO:0140647">
    <property type="term" value="P:P450-containing electron transport chain"/>
    <property type="evidence" value="ECO:0007669"/>
    <property type="project" value="InterPro"/>
</dbReference>
<accession>A0A0D2C7T6</accession>
<dbReference type="Pfam" id="PF00111">
    <property type="entry name" value="Fer2"/>
    <property type="match status" value="1"/>
</dbReference>
<dbReference type="PANTHER" id="PTHR23426:SF65">
    <property type="entry name" value="FERREDOXIN-2, MITOCHONDRIAL"/>
    <property type="match status" value="1"/>
</dbReference>
<reference evidence="8 9" key="1">
    <citation type="submission" date="2015-01" db="EMBL/GenBank/DDBJ databases">
        <title>The Genome Sequence of Exophiala oligosperma CBS72588.</title>
        <authorList>
            <consortium name="The Broad Institute Genomics Platform"/>
            <person name="Cuomo C."/>
            <person name="de Hoog S."/>
            <person name="Gorbushina A."/>
            <person name="Stielow B."/>
            <person name="Teixiera M."/>
            <person name="Abouelleil A."/>
            <person name="Chapman S.B."/>
            <person name="Priest M."/>
            <person name="Young S.K."/>
            <person name="Wortman J."/>
            <person name="Nusbaum C."/>
            <person name="Birren B."/>
        </authorList>
    </citation>
    <scope>NUCLEOTIDE SEQUENCE [LARGE SCALE GENOMIC DNA]</scope>
    <source>
        <strain evidence="8 9">CBS 72588</strain>
    </source>
</reference>
<dbReference type="InterPro" id="IPR001055">
    <property type="entry name" value="Adrenodoxin-like"/>
</dbReference>
<dbReference type="InterPro" id="IPR036010">
    <property type="entry name" value="2Fe-2S_ferredoxin-like_sf"/>
</dbReference>
<organism evidence="8 9">
    <name type="scientific">Exophiala oligosperma</name>
    <dbReference type="NCBI Taxonomy" id="215243"/>
    <lineage>
        <taxon>Eukaryota</taxon>
        <taxon>Fungi</taxon>
        <taxon>Dikarya</taxon>
        <taxon>Ascomycota</taxon>
        <taxon>Pezizomycotina</taxon>
        <taxon>Eurotiomycetes</taxon>
        <taxon>Chaetothyriomycetidae</taxon>
        <taxon>Chaetothyriales</taxon>
        <taxon>Herpotrichiellaceae</taxon>
        <taxon>Exophiala</taxon>
    </lineage>
</organism>
<dbReference type="PANTHER" id="PTHR23426">
    <property type="entry name" value="FERREDOXIN/ADRENODOXIN"/>
    <property type="match status" value="1"/>
</dbReference>
<dbReference type="GO" id="GO:0005739">
    <property type="term" value="C:mitochondrion"/>
    <property type="evidence" value="ECO:0007669"/>
    <property type="project" value="TreeGrafter"/>
</dbReference>
<dbReference type="InterPro" id="IPR001041">
    <property type="entry name" value="2Fe-2S_ferredoxin-type"/>
</dbReference>
<evidence type="ECO:0000256" key="1">
    <source>
        <dbReference type="ARBA" id="ARBA00010914"/>
    </source>
</evidence>
<dbReference type="OrthoDB" id="268593at2759"/>
<dbReference type="RefSeq" id="XP_016266078.1">
    <property type="nucleotide sequence ID" value="XM_016402181.1"/>
</dbReference>
<keyword evidence="5" id="KW-0411">Iron-sulfur</keyword>
<keyword evidence="3" id="KW-0479">Metal-binding</keyword>
<evidence type="ECO:0000256" key="5">
    <source>
        <dbReference type="ARBA" id="ARBA00023014"/>
    </source>
</evidence>
<evidence type="ECO:0000256" key="3">
    <source>
        <dbReference type="ARBA" id="ARBA00022723"/>
    </source>
</evidence>
<dbReference type="GO" id="GO:0046872">
    <property type="term" value="F:metal ion binding"/>
    <property type="evidence" value="ECO:0007669"/>
    <property type="project" value="UniProtKB-KW"/>
</dbReference>
<gene>
    <name evidence="8" type="ORF">PV06_01573</name>
</gene>
<dbReference type="AlphaFoldDB" id="A0A0D2C7T6"/>
<evidence type="ECO:0000313" key="9">
    <source>
        <dbReference type="Proteomes" id="UP000053342"/>
    </source>
</evidence>
<evidence type="ECO:0000313" key="8">
    <source>
        <dbReference type="EMBL" id="KIW45862.1"/>
    </source>
</evidence>
<dbReference type="EMBL" id="KN847333">
    <property type="protein sequence ID" value="KIW45862.1"/>
    <property type="molecule type" value="Genomic_DNA"/>
</dbReference>
<dbReference type="VEuPathDB" id="FungiDB:PV06_01573"/>
<evidence type="ECO:0000256" key="4">
    <source>
        <dbReference type="ARBA" id="ARBA00023004"/>
    </source>
</evidence>
<evidence type="ECO:0000259" key="7">
    <source>
        <dbReference type="PROSITE" id="PS51085"/>
    </source>
</evidence>
<dbReference type="CDD" id="cd00207">
    <property type="entry name" value="fer2"/>
    <property type="match status" value="1"/>
</dbReference>
<dbReference type="GeneID" id="27353647"/>
<evidence type="ECO:0000256" key="2">
    <source>
        <dbReference type="ARBA" id="ARBA00022714"/>
    </source>
</evidence>
<name>A0A0D2C7T6_9EURO</name>
<dbReference type="InterPro" id="IPR012675">
    <property type="entry name" value="Beta-grasp_dom_sf"/>
</dbReference>
<evidence type="ECO:0000256" key="6">
    <source>
        <dbReference type="ARBA" id="ARBA00034078"/>
    </source>
</evidence>
<dbReference type="SUPFAM" id="SSF54292">
    <property type="entry name" value="2Fe-2S ferredoxin-like"/>
    <property type="match status" value="1"/>
</dbReference>
<dbReference type="Proteomes" id="UP000053342">
    <property type="component" value="Unassembled WGS sequence"/>
</dbReference>
<dbReference type="PROSITE" id="PS51085">
    <property type="entry name" value="2FE2S_FER_2"/>
    <property type="match status" value="1"/>
</dbReference>
<dbReference type="Gene3D" id="3.10.20.30">
    <property type="match status" value="1"/>
</dbReference>
<keyword evidence="9" id="KW-1185">Reference proteome</keyword>
<feature type="domain" description="2Fe-2S ferredoxin-type" evidence="7">
    <location>
        <begin position="54"/>
        <end position="157"/>
    </location>
</feature>
<dbReference type="PROSITE" id="PS00814">
    <property type="entry name" value="ADX"/>
    <property type="match status" value="1"/>
</dbReference>
<keyword evidence="2" id="KW-0001">2Fe-2S</keyword>
<comment type="similarity">
    <text evidence="1">Belongs to the adrenodoxin/putidaredoxin family.</text>
</comment>
<comment type="cofactor">
    <cofactor evidence="6">
        <name>[2Fe-2S] cluster</name>
        <dbReference type="ChEBI" id="CHEBI:190135"/>
    </cofactor>
</comment>
<keyword evidence="4" id="KW-0408">Iron</keyword>
<sequence length="168" mass="18654">MFELWSKGGDAFRRVLPAVMAISIHRNQEKSAFFWAISLQSERLADLGVMYDRLHVTIVDKDGENHTFEVAAGDNLLDIAQANDLEMEGACGGSCACSTCHVIVESDDMYDKIPEASDDENDMLDLAFGLTETSRLGCQVQMSPELDGLVVKLPQMTRNMQASDFEKR</sequence>
<dbReference type="GO" id="GO:0009055">
    <property type="term" value="F:electron transfer activity"/>
    <property type="evidence" value="ECO:0007669"/>
    <property type="project" value="TreeGrafter"/>
</dbReference>
<dbReference type="PRINTS" id="PR00355">
    <property type="entry name" value="ADRENODOXIN"/>
</dbReference>
<dbReference type="InterPro" id="IPR018298">
    <property type="entry name" value="Adrenodoxin_Fe-S_BS"/>
</dbReference>
<dbReference type="HOGENOM" id="CLU_082632_5_0_1"/>
<dbReference type="GO" id="GO:0051537">
    <property type="term" value="F:2 iron, 2 sulfur cluster binding"/>
    <property type="evidence" value="ECO:0007669"/>
    <property type="project" value="UniProtKB-KW"/>
</dbReference>
<proteinExistence type="inferred from homology"/>
<protein>
    <recommendedName>
        <fullName evidence="7">2Fe-2S ferredoxin-type domain-containing protein</fullName>
    </recommendedName>
</protein>